<feature type="compositionally biased region" description="Low complexity" evidence="1">
    <location>
        <begin position="146"/>
        <end position="157"/>
    </location>
</feature>
<protein>
    <submittedName>
        <fullName evidence="2">Uncharacterized protein</fullName>
    </submittedName>
</protein>
<evidence type="ECO:0000313" key="3">
    <source>
        <dbReference type="Proteomes" id="UP000183900"/>
    </source>
</evidence>
<evidence type="ECO:0000256" key="1">
    <source>
        <dbReference type="SAM" id="MobiDB-lite"/>
    </source>
</evidence>
<evidence type="ECO:0000313" key="2">
    <source>
        <dbReference type="EMBL" id="CUA95583.1"/>
    </source>
</evidence>
<dbReference type="AlphaFoldDB" id="A0A0K6HXR4"/>
<organism evidence="2 3">
    <name type="scientific">Pannonibacter indicus</name>
    <dbReference type="NCBI Taxonomy" id="466044"/>
    <lineage>
        <taxon>Bacteria</taxon>
        <taxon>Pseudomonadati</taxon>
        <taxon>Pseudomonadota</taxon>
        <taxon>Alphaproteobacteria</taxon>
        <taxon>Hyphomicrobiales</taxon>
        <taxon>Stappiaceae</taxon>
        <taxon>Pannonibacter</taxon>
    </lineage>
</organism>
<dbReference type="EMBL" id="CYHE01000004">
    <property type="protein sequence ID" value="CUA95583.1"/>
    <property type="molecule type" value="Genomic_DNA"/>
</dbReference>
<sequence length="233" mass="25308">MRVKAAFCIWLGRPLPPSGLSLRARCGAGAAFLRWLQKSFPQVRFIPEDQNASLTLQHVSPAGDPIAKQQDPRGKKVIFSRCWPHAQRFIMKFTRSLPRLAALAFTSALVAAAPAQADTVSLNLQSAWPLTMPASRNTAWDLPCAPSASPAPASRPAWRTWPVTSSASPGSRGVLCTHDAESRPSGRPSPESQQIRRLKRSPTAPSRAIASKSCRYQTVLRAVQLRPSSGQVP</sequence>
<accession>A0A0K6HXR4</accession>
<proteinExistence type="predicted"/>
<gene>
    <name evidence="2" type="ORF">Ga0061067_10463</name>
</gene>
<reference evidence="3" key="1">
    <citation type="submission" date="2015-08" db="EMBL/GenBank/DDBJ databases">
        <authorList>
            <person name="Varghese N."/>
        </authorList>
    </citation>
    <scope>NUCLEOTIDE SEQUENCE [LARGE SCALE GENOMIC DNA]</scope>
    <source>
        <strain evidence="3">DSM 23407</strain>
    </source>
</reference>
<dbReference type="Proteomes" id="UP000183900">
    <property type="component" value="Unassembled WGS sequence"/>
</dbReference>
<keyword evidence="3" id="KW-1185">Reference proteome</keyword>
<name>A0A0K6HXR4_9HYPH</name>
<feature type="region of interest" description="Disordered" evidence="1">
    <location>
        <begin position="146"/>
        <end position="210"/>
    </location>
</feature>